<gene>
    <name evidence="1" type="ORF">THIOM_001729</name>
</gene>
<name>A0A176S3H8_9GAMM</name>
<proteinExistence type="predicted"/>
<keyword evidence="2" id="KW-1185">Reference proteome</keyword>
<evidence type="ECO:0000313" key="2">
    <source>
        <dbReference type="Proteomes" id="UP000076962"/>
    </source>
</evidence>
<dbReference type="EMBL" id="LUTY01000928">
    <property type="protein sequence ID" value="OAD22466.1"/>
    <property type="molecule type" value="Genomic_DNA"/>
</dbReference>
<dbReference type="PANTHER" id="PTHR35586">
    <property type="entry name" value="SLL1691 PROTEIN"/>
    <property type="match status" value="1"/>
</dbReference>
<organism evidence="1 2">
    <name type="scientific">Candidatus Thiomargarita nelsonii</name>
    <dbReference type="NCBI Taxonomy" id="1003181"/>
    <lineage>
        <taxon>Bacteria</taxon>
        <taxon>Pseudomonadati</taxon>
        <taxon>Pseudomonadota</taxon>
        <taxon>Gammaproteobacteria</taxon>
        <taxon>Thiotrichales</taxon>
        <taxon>Thiotrichaceae</taxon>
        <taxon>Thiomargarita</taxon>
    </lineage>
</organism>
<dbReference type="AlphaFoldDB" id="A0A176S3H8"/>
<reference evidence="1 2" key="1">
    <citation type="submission" date="2016-05" db="EMBL/GenBank/DDBJ databases">
        <title>Single-cell genome of chain-forming Candidatus Thiomargarita nelsonii and comparison to other large sulfur-oxidizing bacteria.</title>
        <authorList>
            <person name="Winkel M."/>
            <person name="Salman V."/>
            <person name="Woyke T."/>
            <person name="Schulz-Vogt H."/>
            <person name="Richter M."/>
            <person name="Flood B."/>
            <person name="Bailey J."/>
            <person name="Amann R."/>
            <person name="Mussmann M."/>
        </authorList>
    </citation>
    <scope>NUCLEOTIDE SEQUENCE [LARGE SCALE GENOMIC DNA]</scope>
    <source>
        <strain evidence="1 2">THI036</strain>
    </source>
</reference>
<comment type="caution">
    <text evidence="1">The sequence shown here is derived from an EMBL/GenBank/DDBJ whole genome shotgun (WGS) entry which is preliminary data.</text>
</comment>
<evidence type="ECO:0008006" key="3">
    <source>
        <dbReference type="Google" id="ProtNLM"/>
    </source>
</evidence>
<evidence type="ECO:0000313" key="1">
    <source>
        <dbReference type="EMBL" id="OAD22466.1"/>
    </source>
</evidence>
<accession>A0A176S3H8</accession>
<dbReference type="Proteomes" id="UP000076962">
    <property type="component" value="Unassembled WGS sequence"/>
</dbReference>
<dbReference type="PANTHER" id="PTHR35586:SF1">
    <property type="entry name" value="SLL1691 PROTEIN"/>
    <property type="match status" value="1"/>
</dbReference>
<protein>
    <recommendedName>
        <fullName evidence="3">Cytosolic protein</fullName>
    </recommendedName>
</protein>
<sequence length="296" mass="35441">MLECFFESFMLFFFPQIHKNIDWSRGHEFLDKELQKVVREAITKERRVDKLVKACLKSGKQALLYIHIEVQGQFESAFSERVFIYHYRLYDRYGPRIVSLAILGDNDDKWQPESYNYENFGCELSFKFPVIKLSDYRSKWEELERSNNPFSIIVRTHLKGLETHNASRQRCHWKIQLYKALYEANYSKKEILELYRFLDWVMTLPKKYARQFDDFVEQYEEAKKVEYVTSIEKRGIEKGRLDGQRVIVENLLKSRFGGLDERLAHVIEPLLQLSPDESSRLLLQSSREELLARFLH</sequence>